<dbReference type="InterPro" id="IPR037365">
    <property type="entry name" value="Slowmo/Ups"/>
</dbReference>
<evidence type="ECO:0000256" key="1">
    <source>
        <dbReference type="SAM" id="MobiDB-lite"/>
    </source>
</evidence>
<keyword evidence="5" id="KW-1185">Reference proteome</keyword>
<dbReference type="Pfam" id="PF04707">
    <property type="entry name" value="PRELI"/>
    <property type="match status" value="1"/>
</dbReference>
<feature type="region of interest" description="Disordered" evidence="1">
    <location>
        <begin position="360"/>
        <end position="379"/>
    </location>
</feature>
<protein>
    <recommendedName>
        <fullName evidence="2">PRELI/MSF1 domain-containing protein</fullName>
    </recommendedName>
</protein>
<dbReference type="OrthoDB" id="407630at2759"/>
<dbReference type="STRING" id="905079.L1IPF3"/>
<dbReference type="GO" id="GO:0005758">
    <property type="term" value="C:mitochondrial intermembrane space"/>
    <property type="evidence" value="ECO:0007669"/>
    <property type="project" value="InterPro"/>
</dbReference>
<dbReference type="RefSeq" id="XP_005825151.1">
    <property type="nucleotide sequence ID" value="XM_005825094.1"/>
</dbReference>
<reference evidence="4" key="3">
    <citation type="submission" date="2015-06" db="UniProtKB">
        <authorList>
            <consortium name="EnsemblProtists"/>
        </authorList>
    </citation>
    <scope>IDENTIFICATION</scope>
</reference>
<gene>
    <name evidence="3" type="ORF">GUITHDRAFT_115717</name>
</gene>
<proteinExistence type="predicted"/>
<name>L1IPF3_GUITC</name>
<organism evidence="3">
    <name type="scientific">Guillardia theta (strain CCMP2712)</name>
    <name type="common">Cryptophyte</name>
    <dbReference type="NCBI Taxonomy" id="905079"/>
    <lineage>
        <taxon>Eukaryota</taxon>
        <taxon>Cryptophyceae</taxon>
        <taxon>Pyrenomonadales</taxon>
        <taxon>Geminigeraceae</taxon>
        <taxon>Guillardia</taxon>
    </lineage>
</organism>
<dbReference type="AlphaFoldDB" id="L1IPF3"/>
<dbReference type="PaxDb" id="55529-EKX38171"/>
<evidence type="ECO:0000313" key="3">
    <source>
        <dbReference type="EMBL" id="EKX38171.1"/>
    </source>
</evidence>
<dbReference type="Proteomes" id="UP000011087">
    <property type="component" value="Unassembled WGS sequence"/>
</dbReference>
<dbReference type="EMBL" id="JH993051">
    <property type="protein sequence ID" value="EKX38171.1"/>
    <property type="molecule type" value="Genomic_DNA"/>
</dbReference>
<reference evidence="3 5" key="1">
    <citation type="journal article" date="2012" name="Nature">
        <title>Algal genomes reveal evolutionary mosaicism and the fate of nucleomorphs.</title>
        <authorList>
            <consortium name="DOE Joint Genome Institute"/>
            <person name="Curtis B.A."/>
            <person name="Tanifuji G."/>
            <person name="Burki F."/>
            <person name="Gruber A."/>
            <person name="Irimia M."/>
            <person name="Maruyama S."/>
            <person name="Arias M.C."/>
            <person name="Ball S.G."/>
            <person name="Gile G.H."/>
            <person name="Hirakawa Y."/>
            <person name="Hopkins J.F."/>
            <person name="Kuo A."/>
            <person name="Rensing S.A."/>
            <person name="Schmutz J."/>
            <person name="Symeonidi A."/>
            <person name="Elias M."/>
            <person name="Eveleigh R.J."/>
            <person name="Herman E.K."/>
            <person name="Klute M.J."/>
            <person name="Nakayama T."/>
            <person name="Obornik M."/>
            <person name="Reyes-Prieto A."/>
            <person name="Armbrust E.V."/>
            <person name="Aves S.J."/>
            <person name="Beiko R.G."/>
            <person name="Coutinho P."/>
            <person name="Dacks J.B."/>
            <person name="Durnford D.G."/>
            <person name="Fast N.M."/>
            <person name="Green B.R."/>
            <person name="Grisdale C.J."/>
            <person name="Hempel F."/>
            <person name="Henrissat B."/>
            <person name="Hoppner M.P."/>
            <person name="Ishida K."/>
            <person name="Kim E."/>
            <person name="Koreny L."/>
            <person name="Kroth P.G."/>
            <person name="Liu Y."/>
            <person name="Malik S.B."/>
            <person name="Maier U.G."/>
            <person name="McRose D."/>
            <person name="Mock T."/>
            <person name="Neilson J.A."/>
            <person name="Onodera N.T."/>
            <person name="Poole A.M."/>
            <person name="Pritham E.J."/>
            <person name="Richards T.A."/>
            <person name="Rocap G."/>
            <person name="Roy S.W."/>
            <person name="Sarai C."/>
            <person name="Schaack S."/>
            <person name="Shirato S."/>
            <person name="Slamovits C.H."/>
            <person name="Spencer D.F."/>
            <person name="Suzuki S."/>
            <person name="Worden A.Z."/>
            <person name="Zauner S."/>
            <person name="Barry K."/>
            <person name="Bell C."/>
            <person name="Bharti A.K."/>
            <person name="Crow J.A."/>
            <person name="Grimwood J."/>
            <person name="Kramer R."/>
            <person name="Lindquist E."/>
            <person name="Lucas S."/>
            <person name="Salamov A."/>
            <person name="McFadden G.I."/>
            <person name="Lane C.E."/>
            <person name="Keeling P.J."/>
            <person name="Gray M.W."/>
            <person name="Grigoriev I.V."/>
            <person name="Archibald J.M."/>
        </authorList>
    </citation>
    <scope>NUCLEOTIDE SEQUENCE</scope>
    <source>
        <strain evidence="3 5">CCMP2712</strain>
    </source>
</reference>
<feature type="domain" description="PRELI/MSF1" evidence="2">
    <location>
        <begin position="28"/>
        <end position="203"/>
    </location>
</feature>
<dbReference type="EnsemblProtists" id="EKX38171">
    <property type="protein sequence ID" value="EKX38171"/>
    <property type="gene ID" value="GUITHDRAFT_115717"/>
</dbReference>
<dbReference type="PROSITE" id="PS50904">
    <property type="entry name" value="PRELI_MSF1"/>
    <property type="match status" value="1"/>
</dbReference>
<evidence type="ECO:0000259" key="2">
    <source>
        <dbReference type="PROSITE" id="PS50904"/>
    </source>
</evidence>
<accession>L1IPF3</accession>
<sequence length="379" mass="42868">MDTYNPCLTDTHGYLAVAFGGAGMGRATASDEDEHKHARPWEETVEAVWRRHARASRFPQREDVRVTAKRIVVEEGLAVVERKVVYNYSEVVPLLLQGTVNPADKFIMVETMKFRWKERDLEIVAVNETGRSSVIYEERIHLYPHPENSNWTVMRQNGSYEVDLFFGLEMMGIDMCRSIFRMNFNNNVDADASMMQEYVSKKEVPGYFPTYLRDLFLQDTDPSLLPPLPPQDGKSQVTASSIKASYIHAYAFRFWDQGEEELQASLSCVDCFLQGDMNKEETARRLQWIFSPTPPLAKGNSVVEEKGKLKFPSRHGLKGAGYLCMQPSLAPLQTFATNEITGPSPPPLEIYGVTRESAATDDSLQQRGMQGHGSSLVMF</sequence>
<dbReference type="PANTHER" id="PTHR11158">
    <property type="entry name" value="MSF1/PX19 RELATED"/>
    <property type="match status" value="1"/>
</dbReference>
<dbReference type="InterPro" id="IPR006797">
    <property type="entry name" value="PRELI/MSF1_dom"/>
</dbReference>
<evidence type="ECO:0000313" key="5">
    <source>
        <dbReference type="Proteomes" id="UP000011087"/>
    </source>
</evidence>
<evidence type="ECO:0000313" key="4">
    <source>
        <dbReference type="EnsemblProtists" id="EKX38171"/>
    </source>
</evidence>
<dbReference type="HOGENOM" id="CLU_730489_0_0_1"/>
<reference evidence="5" key="2">
    <citation type="submission" date="2012-11" db="EMBL/GenBank/DDBJ databases">
        <authorList>
            <person name="Kuo A."/>
            <person name="Curtis B.A."/>
            <person name="Tanifuji G."/>
            <person name="Burki F."/>
            <person name="Gruber A."/>
            <person name="Irimia M."/>
            <person name="Maruyama S."/>
            <person name="Arias M.C."/>
            <person name="Ball S.G."/>
            <person name="Gile G.H."/>
            <person name="Hirakawa Y."/>
            <person name="Hopkins J.F."/>
            <person name="Rensing S.A."/>
            <person name="Schmutz J."/>
            <person name="Symeonidi A."/>
            <person name="Elias M."/>
            <person name="Eveleigh R.J."/>
            <person name="Herman E.K."/>
            <person name="Klute M.J."/>
            <person name="Nakayama T."/>
            <person name="Obornik M."/>
            <person name="Reyes-Prieto A."/>
            <person name="Armbrust E.V."/>
            <person name="Aves S.J."/>
            <person name="Beiko R.G."/>
            <person name="Coutinho P."/>
            <person name="Dacks J.B."/>
            <person name="Durnford D.G."/>
            <person name="Fast N.M."/>
            <person name="Green B.R."/>
            <person name="Grisdale C."/>
            <person name="Hempe F."/>
            <person name="Henrissat B."/>
            <person name="Hoppner M.P."/>
            <person name="Ishida K.-I."/>
            <person name="Kim E."/>
            <person name="Koreny L."/>
            <person name="Kroth P.G."/>
            <person name="Liu Y."/>
            <person name="Malik S.-B."/>
            <person name="Maier U.G."/>
            <person name="McRose D."/>
            <person name="Mock T."/>
            <person name="Neilson J.A."/>
            <person name="Onodera N.T."/>
            <person name="Poole A.M."/>
            <person name="Pritham E.J."/>
            <person name="Richards T.A."/>
            <person name="Rocap G."/>
            <person name="Roy S.W."/>
            <person name="Sarai C."/>
            <person name="Schaack S."/>
            <person name="Shirato S."/>
            <person name="Slamovits C.H."/>
            <person name="Spencer D.F."/>
            <person name="Suzuki S."/>
            <person name="Worden A.Z."/>
            <person name="Zauner S."/>
            <person name="Barry K."/>
            <person name="Bell C."/>
            <person name="Bharti A.K."/>
            <person name="Crow J.A."/>
            <person name="Grimwood J."/>
            <person name="Kramer R."/>
            <person name="Lindquist E."/>
            <person name="Lucas S."/>
            <person name="Salamov A."/>
            <person name="McFadden G.I."/>
            <person name="Lane C.E."/>
            <person name="Keeling P.J."/>
            <person name="Gray M.W."/>
            <person name="Grigoriev I.V."/>
            <person name="Archibald J.M."/>
        </authorList>
    </citation>
    <scope>NUCLEOTIDE SEQUENCE</scope>
    <source>
        <strain evidence="5">CCMP2712</strain>
    </source>
</reference>
<dbReference type="KEGG" id="gtt:GUITHDRAFT_115717"/>
<dbReference type="GeneID" id="17294864"/>